<evidence type="ECO:0000256" key="2">
    <source>
        <dbReference type="ARBA" id="ARBA00010157"/>
    </source>
</evidence>
<feature type="domain" description="SSD" evidence="8">
    <location>
        <begin position="606"/>
        <end position="765"/>
    </location>
</feature>
<evidence type="ECO:0000259" key="8">
    <source>
        <dbReference type="PROSITE" id="PS50156"/>
    </source>
</evidence>
<dbReference type="Proteomes" id="UP000218327">
    <property type="component" value="Unassembled WGS sequence"/>
</dbReference>
<dbReference type="InterPro" id="IPR004869">
    <property type="entry name" value="MMPL_dom"/>
</dbReference>
<feature type="transmembrane region" description="Helical" evidence="7">
    <location>
        <begin position="608"/>
        <end position="633"/>
    </location>
</feature>
<keyword evidence="5 7" id="KW-1133">Transmembrane helix</keyword>
<feature type="transmembrane region" description="Helical" evidence="7">
    <location>
        <begin position="17"/>
        <end position="37"/>
    </location>
</feature>
<evidence type="ECO:0000256" key="5">
    <source>
        <dbReference type="ARBA" id="ARBA00022989"/>
    </source>
</evidence>
<dbReference type="EMBL" id="NVVJ01000015">
    <property type="protein sequence ID" value="PCJ25732.1"/>
    <property type="molecule type" value="Genomic_DNA"/>
</dbReference>
<dbReference type="PROSITE" id="PS50156">
    <property type="entry name" value="SSD"/>
    <property type="match status" value="1"/>
</dbReference>
<accession>A0A2A5B2L5</accession>
<reference evidence="10" key="1">
    <citation type="submission" date="2017-08" db="EMBL/GenBank/DDBJ databases">
        <title>A dynamic microbial community with high functional redundancy inhabits the cold, oxic subseafloor aquifer.</title>
        <authorList>
            <person name="Tully B.J."/>
            <person name="Wheat C.G."/>
            <person name="Glazer B.T."/>
            <person name="Huber J.A."/>
        </authorList>
    </citation>
    <scope>NUCLEOTIDE SEQUENCE [LARGE SCALE GENOMIC DNA]</scope>
</reference>
<evidence type="ECO:0000256" key="3">
    <source>
        <dbReference type="ARBA" id="ARBA00022475"/>
    </source>
</evidence>
<feature type="transmembrane region" description="Helical" evidence="7">
    <location>
        <begin position="253"/>
        <end position="273"/>
    </location>
</feature>
<evidence type="ECO:0000256" key="6">
    <source>
        <dbReference type="ARBA" id="ARBA00023136"/>
    </source>
</evidence>
<feature type="transmembrane region" description="Helical" evidence="7">
    <location>
        <begin position="640"/>
        <end position="662"/>
    </location>
</feature>
<gene>
    <name evidence="9" type="ORF">COA96_06815</name>
</gene>
<dbReference type="GO" id="GO:0005886">
    <property type="term" value="C:plasma membrane"/>
    <property type="evidence" value="ECO:0007669"/>
    <property type="project" value="UniProtKB-SubCell"/>
</dbReference>
<feature type="transmembrane region" description="Helical" evidence="7">
    <location>
        <begin position="414"/>
        <end position="430"/>
    </location>
</feature>
<feature type="transmembrane region" description="Helical" evidence="7">
    <location>
        <begin position="227"/>
        <end position="246"/>
    </location>
</feature>
<evidence type="ECO:0000256" key="7">
    <source>
        <dbReference type="SAM" id="Phobius"/>
    </source>
</evidence>
<dbReference type="InterPro" id="IPR050545">
    <property type="entry name" value="Mycobact_MmpL"/>
</dbReference>
<dbReference type="PANTHER" id="PTHR33406:SF6">
    <property type="entry name" value="MEMBRANE PROTEIN YDGH-RELATED"/>
    <property type="match status" value="1"/>
</dbReference>
<feature type="transmembrane region" description="Helical" evidence="7">
    <location>
        <begin position="355"/>
        <end position="377"/>
    </location>
</feature>
<feature type="transmembrane region" description="Helical" evidence="7">
    <location>
        <begin position="740"/>
        <end position="766"/>
    </location>
</feature>
<dbReference type="SUPFAM" id="SSF82866">
    <property type="entry name" value="Multidrug efflux transporter AcrB transmembrane domain"/>
    <property type="match status" value="2"/>
</dbReference>
<evidence type="ECO:0000256" key="1">
    <source>
        <dbReference type="ARBA" id="ARBA00004651"/>
    </source>
</evidence>
<keyword evidence="3" id="KW-1003">Cell membrane</keyword>
<protein>
    <submittedName>
        <fullName evidence="9">RND transporter</fullName>
    </submittedName>
</protein>
<dbReference type="Gene3D" id="1.20.1640.10">
    <property type="entry name" value="Multidrug efflux transporter AcrB transmembrane domain"/>
    <property type="match status" value="2"/>
</dbReference>
<proteinExistence type="inferred from homology"/>
<dbReference type="AlphaFoldDB" id="A0A2A5B2L5"/>
<feature type="transmembrane region" description="Helical" evidence="7">
    <location>
        <begin position="714"/>
        <end position="734"/>
    </location>
</feature>
<dbReference type="PANTHER" id="PTHR33406">
    <property type="entry name" value="MEMBRANE PROTEIN MJ1562-RELATED"/>
    <property type="match status" value="1"/>
</dbReference>
<feature type="transmembrane region" description="Helical" evidence="7">
    <location>
        <begin position="285"/>
        <end position="308"/>
    </location>
</feature>
<feature type="transmembrane region" description="Helical" evidence="7">
    <location>
        <begin position="329"/>
        <end position="349"/>
    </location>
</feature>
<evidence type="ECO:0000313" key="9">
    <source>
        <dbReference type="EMBL" id="PCJ25732.1"/>
    </source>
</evidence>
<dbReference type="InterPro" id="IPR000731">
    <property type="entry name" value="SSD"/>
</dbReference>
<sequence length="785" mass="87408">MTTLINMWADFVIARRLYIIVASLVLLPIILLTGPGIPFDNSTERYFVAGDPTLIEYDNLIELFGDNEYLIVGFEAAPGVEDIFTADTLRDIGRVSDFLEYHEHISQLRSLTTFQYIHGDEDNLNTDYLIDDLEELIDNPAAIEQVKTILNEETLALDTLVTRDFRHTRIAARVEHRDGTSEIKIQLVHDLYQFVEEENISSEDYILHLSGYPLVQERFETVSGEDVALLIPIMIVVMIVILYASFRSVIATVVPWLVIACGILIVLEFQSYLKIPHTTIDSGALNPTLIIIGIGIAVHVLLEFFHFMHTGKSSIESAHSTIIHIWRPAFFTAITTSAGFYALSIIKILPIKEFALLGAIGPLVLFVFALTVLPAALSYMKSIPEKTGNILDTGFITKIVSKVPNFTLRNRNKILILGLIALIFSIWNIPNIKIDSNYITLFKENSTTRADIVYFDDVYRGMMNLDIILDSGDIDGIKEPAFLRQLEEIEDWLVARDTLGPINSLTDYLREINQSLNGDNPEYFRLPDSKEMTAQFLLLYDSSGANEDLSDIKDFDNRYARLVVPVINMDASTMKVELDTINEYLSDNFQALQPVVTGTMTMYTIQNIYLAAGMTQSFIVALLVITVFFIILFKSFKYGILSIIPSILPIILAGSFAGWLGVYLDSSAVVIFAMTMGIAVDDAIHVMSRYLLAKNSGENTHDSIKRAMNESGRAVVFSSIVLVFGFSVLCLGSFTTVVNVGLFGSIIMSLALLGDLLFLPAILYLVDGTGEASEDSALDESAKPV</sequence>
<name>A0A2A5B2L5_9GAMM</name>
<dbReference type="Pfam" id="PF03176">
    <property type="entry name" value="MMPL"/>
    <property type="match status" value="2"/>
</dbReference>
<evidence type="ECO:0000256" key="4">
    <source>
        <dbReference type="ARBA" id="ARBA00022692"/>
    </source>
</evidence>
<organism evidence="9 10">
    <name type="scientific">SAR86 cluster bacterium</name>
    <dbReference type="NCBI Taxonomy" id="2030880"/>
    <lineage>
        <taxon>Bacteria</taxon>
        <taxon>Pseudomonadati</taxon>
        <taxon>Pseudomonadota</taxon>
        <taxon>Gammaproteobacteria</taxon>
        <taxon>SAR86 cluster</taxon>
    </lineage>
</organism>
<evidence type="ECO:0000313" key="10">
    <source>
        <dbReference type="Proteomes" id="UP000218327"/>
    </source>
</evidence>
<keyword evidence="4 7" id="KW-0812">Transmembrane</keyword>
<keyword evidence="6 7" id="KW-0472">Membrane</keyword>
<comment type="caution">
    <text evidence="9">The sequence shown here is derived from an EMBL/GenBank/DDBJ whole genome shotgun (WGS) entry which is preliminary data.</text>
</comment>
<comment type="subcellular location">
    <subcellularLocation>
        <location evidence="1">Cell membrane</location>
        <topology evidence="1">Multi-pass membrane protein</topology>
    </subcellularLocation>
</comment>
<feature type="transmembrane region" description="Helical" evidence="7">
    <location>
        <begin position="668"/>
        <end position="693"/>
    </location>
</feature>
<comment type="similarity">
    <text evidence="2">Belongs to the resistance-nodulation-cell division (RND) (TC 2.A.6) family. MmpL subfamily.</text>
</comment>